<name>D7CXW3_TRURR</name>
<evidence type="ECO:0000313" key="5">
    <source>
        <dbReference type="Proteomes" id="UP000000379"/>
    </source>
</evidence>
<dbReference type="PANTHER" id="PTHR43405:SF1">
    <property type="entry name" value="GLYCOSYL HYDROLASE DIGH"/>
    <property type="match status" value="1"/>
</dbReference>
<dbReference type="RefSeq" id="WP_013176703.1">
    <property type="nucleotide sequence ID" value="NC_014221.1"/>
</dbReference>
<evidence type="ECO:0000259" key="3">
    <source>
        <dbReference type="Pfam" id="PF02638"/>
    </source>
</evidence>
<evidence type="ECO:0000256" key="1">
    <source>
        <dbReference type="ARBA" id="ARBA00022729"/>
    </source>
</evidence>
<protein>
    <recommendedName>
        <fullName evidence="3">Glycosyl hydrolase-like 10 domain-containing protein</fullName>
    </recommendedName>
</protein>
<proteinExistence type="predicted"/>
<feature type="domain" description="Glycosyl hydrolase-like 10" evidence="3">
    <location>
        <begin position="56"/>
        <end position="338"/>
    </location>
</feature>
<dbReference type="Gene3D" id="3.20.20.80">
    <property type="entry name" value="Glycosidases"/>
    <property type="match status" value="1"/>
</dbReference>
<dbReference type="STRING" id="649638.Trad_0182"/>
<dbReference type="EMBL" id="CP002049">
    <property type="protein sequence ID" value="ADI13323.1"/>
    <property type="molecule type" value="Genomic_DNA"/>
</dbReference>
<feature type="chain" id="PRO_5003094382" description="Glycosyl hydrolase-like 10 domain-containing protein" evidence="2">
    <location>
        <begin position="29"/>
        <end position="483"/>
    </location>
</feature>
<dbReference type="HOGENOM" id="CLU_025921_0_0_0"/>
<dbReference type="KEGG" id="tra:Trad_0182"/>
<dbReference type="eggNOG" id="COG1649">
    <property type="taxonomic scope" value="Bacteria"/>
</dbReference>
<keyword evidence="1 2" id="KW-0732">Signal</keyword>
<gene>
    <name evidence="4" type="ordered locus">Trad_0182</name>
</gene>
<dbReference type="InterPro" id="IPR003790">
    <property type="entry name" value="GHL10"/>
</dbReference>
<dbReference type="Proteomes" id="UP000000379">
    <property type="component" value="Chromosome"/>
</dbReference>
<sequence length="483" mass="51590">MRGALRRPLARVALGACLALGGTGAARAQGGWLDAEAGGVRWKTEAHATPSAELGELRGIWVDAFGPGFKTPDEIEALVADAEAMNLNALFVQVVRRGNCYCNRSTLPRAEDPALAPGFDPLEALIARARAAGLQVHAWVVTLALWGADAPPQDPAHPYNRHGPAAVGEANWLTVRYDGVTRPDRDVYLDPGHPAVHDYLAGVVRSLAENYDLDGVAIDRLRYPDFNSGALPSWGYNAVSLSRFAAETGAPIPPPPSDPVWTAWRREQVSALMRRLYEEIKAVDPTLWVSAATIAYGAPPEDETDFASSHAYKVVLQDWAGWAQGGFLDLNLPMNYKRADYPQAAVWFDAWNALAPRLAGEAQTAIATGLYLNDLPGSLAQLESVRRTEGVIGWVGYAYRSPERRALAGQVPFEASLAALARELTALGAPFAAAAAFGRPGPAAPAAVEAPLDTLVGAPENAPAAPWYAQAEVGGLVEGWEIR</sequence>
<keyword evidence="5" id="KW-1185">Reference proteome</keyword>
<feature type="signal peptide" evidence="2">
    <location>
        <begin position="1"/>
        <end position="28"/>
    </location>
</feature>
<dbReference type="InterPro" id="IPR017853">
    <property type="entry name" value="GH"/>
</dbReference>
<dbReference type="Pfam" id="PF02638">
    <property type="entry name" value="GHL10"/>
    <property type="match status" value="1"/>
</dbReference>
<reference evidence="5" key="1">
    <citation type="submission" date="2010-05" db="EMBL/GenBank/DDBJ databases">
        <title>The complete genome of Truepera radiovictris DSM 17093.</title>
        <authorList>
            <consortium name="US DOE Joint Genome Institute (JGI-PGF)"/>
            <person name="Lucas S."/>
            <person name="Copeland A."/>
            <person name="Lapidus A."/>
            <person name="Glavina del Rio T."/>
            <person name="Dalin E."/>
            <person name="Tice H."/>
            <person name="Bruce D."/>
            <person name="Goodwin L."/>
            <person name="Pitluck S."/>
            <person name="Kyrpides N."/>
            <person name="Mavromatis K."/>
            <person name="Ovchinnikova G."/>
            <person name="Munk A.C."/>
            <person name="Detter J.C."/>
            <person name="Han C."/>
            <person name="Tapia R."/>
            <person name="Land M."/>
            <person name="Hauser L."/>
            <person name="Markowitz V."/>
            <person name="Cheng J.-F."/>
            <person name="Hugenholtz P."/>
            <person name="Woyke T."/>
            <person name="Wu D."/>
            <person name="Tindall B."/>
            <person name="Pomrenke H.G."/>
            <person name="Brambilla E."/>
            <person name="Klenk H.-P."/>
            <person name="Eisen J.A."/>
        </authorList>
    </citation>
    <scope>NUCLEOTIDE SEQUENCE [LARGE SCALE GENOMIC DNA]</scope>
    <source>
        <strain evidence="5">DSM 17093 / CIP 108686 / LMG 22925 / RQ-24</strain>
    </source>
</reference>
<evidence type="ECO:0000313" key="4">
    <source>
        <dbReference type="EMBL" id="ADI13323.1"/>
    </source>
</evidence>
<dbReference type="InterPro" id="IPR052177">
    <property type="entry name" value="Divisome_Glycosyl_Hydrolase"/>
</dbReference>
<dbReference type="PANTHER" id="PTHR43405">
    <property type="entry name" value="GLYCOSYL HYDROLASE DIGH"/>
    <property type="match status" value="1"/>
</dbReference>
<dbReference type="AlphaFoldDB" id="D7CXW3"/>
<accession>D7CXW3</accession>
<organism evidence="4 5">
    <name type="scientific">Truepera radiovictrix (strain DSM 17093 / CIP 108686 / LMG 22925 / RQ-24)</name>
    <dbReference type="NCBI Taxonomy" id="649638"/>
    <lineage>
        <taxon>Bacteria</taxon>
        <taxon>Thermotogati</taxon>
        <taxon>Deinococcota</taxon>
        <taxon>Deinococci</taxon>
        <taxon>Trueperales</taxon>
        <taxon>Trueperaceae</taxon>
        <taxon>Truepera</taxon>
    </lineage>
</organism>
<dbReference type="SUPFAM" id="SSF51445">
    <property type="entry name" value="(Trans)glycosidases"/>
    <property type="match status" value="1"/>
</dbReference>
<evidence type="ECO:0000256" key="2">
    <source>
        <dbReference type="SAM" id="SignalP"/>
    </source>
</evidence>
<reference evidence="4 5" key="2">
    <citation type="journal article" date="2011" name="Stand. Genomic Sci.">
        <title>Complete genome sequence of Truepera radiovictrix type strain (RQ-24).</title>
        <authorList>
            <person name="Ivanova N."/>
            <person name="Rohde C."/>
            <person name="Munk C."/>
            <person name="Nolan M."/>
            <person name="Lucas S."/>
            <person name="Del Rio T.G."/>
            <person name="Tice H."/>
            <person name="Deshpande S."/>
            <person name="Cheng J.F."/>
            <person name="Tapia R."/>
            <person name="Han C."/>
            <person name="Goodwin L."/>
            <person name="Pitluck S."/>
            <person name="Liolios K."/>
            <person name="Mavromatis K."/>
            <person name="Mikhailova N."/>
            <person name="Pati A."/>
            <person name="Chen A."/>
            <person name="Palaniappan K."/>
            <person name="Land M."/>
            <person name="Hauser L."/>
            <person name="Chang Y.J."/>
            <person name="Jeffries C.D."/>
            <person name="Brambilla E."/>
            <person name="Rohde M."/>
            <person name="Goker M."/>
            <person name="Tindall B.J."/>
            <person name="Woyke T."/>
            <person name="Bristow J."/>
            <person name="Eisen J.A."/>
            <person name="Markowitz V."/>
            <person name="Hugenholtz P."/>
            <person name="Kyrpides N.C."/>
            <person name="Klenk H.P."/>
            <person name="Lapidus A."/>
        </authorList>
    </citation>
    <scope>NUCLEOTIDE SEQUENCE [LARGE SCALE GENOMIC DNA]</scope>
    <source>
        <strain evidence="5">DSM 17093 / CIP 108686 / LMG 22925 / RQ-24</strain>
    </source>
</reference>